<dbReference type="Gene3D" id="1.10.3730.20">
    <property type="match status" value="1"/>
</dbReference>
<feature type="transmembrane region" description="Helical" evidence="6">
    <location>
        <begin position="216"/>
        <end position="237"/>
    </location>
</feature>
<feature type="transmembrane region" description="Helical" evidence="6">
    <location>
        <begin position="128"/>
        <end position="145"/>
    </location>
</feature>
<evidence type="ECO:0000313" key="8">
    <source>
        <dbReference type="EMBL" id="QFG67944.1"/>
    </source>
</evidence>
<feature type="transmembrane region" description="Helical" evidence="6">
    <location>
        <begin position="102"/>
        <end position="121"/>
    </location>
</feature>
<evidence type="ECO:0000256" key="6">
    <source>
        <dbReference type="SAM" id="Phobius"/>
    </source>
</evidence>
<sequence length="310" mass="32258">MSDVGSRSDRTWLVALAASLWGLSALWRGPLAAQFPSVAIVFWEHLVLTLLVLPWLVPAVRRVLAASRRTQAAVLVIGAGSSALATVLFTLAFAVGDPITPQVLQKLQPLLALALAALLLGERLRRSYLFFLLPALVGSWLLTFADPLGVSVASAQAALLAVGAAALWGAGTVLGRLASAELSFKDLTALRFSIGLATLAVVAGATGTPLALSWSAAPQVVLLALLPGLLALVLYYLALGRTPASRATLAELAFPLTAALVGVVAFGSRPEASQWLGVAIVLVTVVSLSLHEQRAARPVVVAQTRVPVPR</sequence>
<keyword evidence="4 6" id="KW-1133">Transmembrane helix</keyword>
<reference evidence="8 9" key="1">
    <citation type="submission" date="2019-09" db="EMBL/GenBank/DDBJ databases">
        <title>Serinicoccus pratensis sp. nov., isolated from meadow soil.</title>
        <authorList>
            <person name="Zhang W."/>
        </authorList>
    </citation>
    <scope>NUCLEOTIDE SEQUENCE [LARGE SCALE GENOMIC DNA]</scope>
    <source>
        <strain evidence="8 9">W204</strain>
    </source>
</reference>
<feature type="transmembrane region" description="Helical" evidence="6">
    <location>
        <begin position="38"/>
        <end position="60"/>
    </location>
</feature>
<gene>
    <name evidence="8" type="ORF">FY030_03725</name>
</gene>
<protein>
    <submittedName>
        <fullName evidence="8">DMT family transporter</fullName>
    </submittedName>
</protein>
<evidence type="ECO:0000256" key="4">
    <source>
        <dbReference type="ARBA" id="ARBA00022989"/>
    </source>
</evidence>
<dbReference type="OrthoDB" id="6212796at2"/>
<proteinExistence type="inferred from homology"/>
<dbReference type="GO" id="GO:0016020">
    <property type="term" value="C:membrane"/>
    <property type="evidence" value="ECO:0007669"/>
    <property type="project" value="UniProtKB-SubCell"/>
</dbReference>
<feature type="transmembrane region" description="Helical" evidence="6">
    <location>
        <begin position="157"/>
        <end position="177"/>
    </location>
</feature>
<feature type="domain" description="EamA" evidence="7">
    <location>
        <begin position="157"/>
        <end position="288"/>
    </location>
</feature>
<name>A0A5J6V3R9_9MICO</name>
<feature type="transmembrane region" description="Helical" evidence="6">
    <location>
        <begin position="189"/>
        <end position="210"/>
    </location>
</feature>
<evidence type="ECO:0000313" key="9">
    <source>
        <dbReference type="Proteomes" id="UP000326546"/>
    </source>
</evidence>
<evidence type="ECO:0000256" key="1">
    <source>
        <dbReference type="ARBA" id="ARBA00004141"/>
    </source>
</evidence>
<organism evidence="8 9">
    <name type="scientific">Ornithinimicrobium pratense</name>
    <dbReference type="NCBI Taxonomy" id="2593973"/>
    <lineage>
        <taxon>Bacteria</taxon>
        <taxon>Bacillati</taxon>
        <taxon>Actinomycetota</taxon>
        <taxon>Actinomycetes</taxon>
        <taxon>Micrococcales</taxon>
        <taxon>Ornithinimicrobiaceae</taxon>
        <taxon>Ornithinimicrobium</taxon>
    </lineage>
</organism>
<keyword evidence="5 6" id="KW-0472">Membrane</keyword>
<comment type="subcellular location">
    <subcellularLocation>
        <location evidence="1">Membrane</location>
        <topology evidence="1">Multi-pass membrane protein</topology>
    </subcellularLocation>
</comment>
<feature type="transmembrane region" description="Helical" evidence="6">
    <location>
        <begin position="272"/>
        <end position="290"/>
    </location>
</feature>
<dbReference type="RefSeq" id="WP_158060336.1">
    <property type="nucleotide sequence ID" value="NZ_CP044427.1"/>
</dbReference>
<comment type="similarity">
    <text evidence="2">Belongs to the EamA transporter family.</text>
</comment>
<dbReference type="PANTHER" id="PTHR32322:SF2">
    <property type="entry name" value="EAMA DOMAIN-CONTAINING PROTEIN"/>
    <property type="match status" value="1"/>
</dbReference>
<evidence type="ECO:0000259" key="7">
    <source>
        <dbReference type="Pfam" id="PF00892"/>
    </source>
</evidence>
<dbReference type="Proteomes" id="UP000326546">
    <property type="component" value="Chromosome"/>
</dbReference>
<feature type="transmembrane region" description="Helical" evidence="6">
    <location>
        <begin position="249"/>
        <end position="266"/>
    </location>
</feature>
<dbReference type="SUPFAM" id="SSF103481">
    <property type="entry name" value="Multidrug resistance efflux transporter EmrE"/>
    <property type="match status" value="2"/>
</dbReference>
<keyword evidence="3 6" id="KW-0812">Transmembrane</keyword>
<dbReference type="Pfam" id="PF00892">
    <property type="entry name" value="EamA"/>
    <property type="match status" value="2"/>
</dbReference>
<feature type="transmembrane region" description="Helical" evidence="6">
    <location>
        <begin position="72"/>
        <end position="96"/>
    </location>
</feature>
<dbReference type="AlphaFoldDB" id="A0A5J6V3R9"/>
<accession>A0A5J6V3R9</accession>
<dbReference type="PANTHER" id="PTHR32322">
    <property type="entry name" value="INNER MEMBRANE TRANSPORTER"/>
    <property type="match status" value="1"/>
</dbReference>
<keyword evidence="9" id="KW-1185">Reference proteome</keyword>
<dbReference type="InterPro" id="IPR000620">
    <property type="entry name" value="EamA_dom"/>
</dbReference>
<dbReference type="KEGG" id="serw:FY030_03725"/>
<evidence type="ECO:0000256" key="5">
    <source>
        <dbReference type="ARBA" id="ARBA00023136"/>
    </source>
</evidence>
<evidence type="ECO:0000256" key="3">
    <source>
        <dbReference type="ARBA" id="ARBA00022692"/>
    </source>
</evidence>
<evidence type="ECO:0000256" key="2">
    <source>
        <dbReference type="ARBA" id="ARBA00007362"/>
    </source>
</evidence>
<dbReference type="InterPro" id="IPR050638">
    <property type="entry name" value="AA-Vitamin_Transporters"/>
</dbReference>
<dbReference type="EMBL" id="CP044427">
    <property type="protein sequence ID" value="QFG67944.1"/>
    <property type="molecule type" value="Genomic_DNA"/>
</dbReference>
<dbReference type="InterPro" id="IPR037185">
    <property type="entry name" value="EmrE-like"/>
</dbReference>
<feature type="domain" description="EamA" evidence="7">
    <location>
        <begin position="13"/>
        <end position="143"/>
    </location>
</feature>